<feature type="compositionally biased region" description="Basic and acidic residues" evidence="1">
    <location>
        <begin position="134"/>
        <end position="144"/>
    </location>
</feature>
<accession>A0A2T2ZZR6</accession>
<name>A0A2T2ZZR6_9PEZI</name>
<reference evidence="3 4" key="1">
    <citation type="journal article" date="2018" name="Mycol. Prog.">
        <title>Coniella lustricola, a new species from submerged detritus.</title>
        <authorList>
            <person name="Raudabaugh D.B."/>
            <person name="Iturriaga T."/>
            <person name="Carver A."/>
            <person name="Mondo S."/>
            <person name="Pangilinan J."/>
            <person name="Lipzen A."/>
            <person name="He G."/>
            <person name="Amirebrahimi M."/>
            <person name="Grigoriev I.V."/>
            <person name="Miller A.N."/>
        </authorList>
    </citation>
    <scope>NUCLEOTIDE SEQUENCE [LARGE SCALE GENOMIC DNA]</scope>
    <source>
        <strain evidence="3 4">B22-T-1</strain>
    </source>
</reference>
<dbReference type="Pfam" id="PF14420">
    <property type="entry name" value="Clr5"/>
    <property type="match status" value="1"/>
</dbReference>
<gene>
    <name evidence="3" type="ORF">BD289DRAFT_485103</name>
</gene>
<dbReference type="EMBL" id="KZ678537">
    <property type="protein sequence ID" value="PSR80224.1"/>
    <property type="molecule type" value="Genomic_DNA"/>
</dbReference>
<feature type="compositionally biased region" description="Acidic residues" evidence="1">
    <location>
        <begin position="145"/>
        <end position="156"/>
    </location>
</feature>
<dbReference type="InParanoid" id="A0A2T2ZZR6"/>
<dbReference type="Proteomes" id="UP000241462">
    <property type="component" value="Unassembled WGS sequence"/>
</dbReference>
<evidence type="ECO:0000313" key="3">
    <source>
        <dbReference type="EMBL" id="PSR80224.1"/>
    </source>
</evidence>
<evidence type="ECO:0000313" key="4">
    <source>
        <dbReference type="Proteomes" id="UP000241462"/>
    </source>
</evidence>
<evidence type="ECO:0000256" key="1">
    <source>
        <dbReference type="SAM" id="MobiDB-lite"/>
    </source>
</evidence>
<feature type="compositionally biased region" description="Basic and acidic residues" evidence="1">
    <location>
        <begin position="158"/>
        <end position="168"/>
    </location>
</feature>
<feature type="region of interest" description="Disordered" evidence="1">
    <location>
        <begin position="101"/>
        <end position="168"/>
    </location>
</feature>
<feature type="compositionally biased region" description="Basic and acidic residues" evidence="1">
    <location>
        <begin position="104"/>
        <end position="118"/>
    </location>
</feature>
<proteinExistence type="predicted"/>
<sequence length="496" mass="53646">MLDASQPQNPGFDAYLSPTLPYSQPIAFLSPTEAAAAAASAAIANPVISSYDPFQLPFKTEPMSPPFTHFMPYSTPSPSENGIQAPATWSGVDPGLYQAAAEPARPEAGRVKTERLYNEDSMFSGIATPTSESSHIESVDNEKGDEGDEGDEDNESAPEAKRRSINDDDSAEKEALFIKYRTLITELYDTMKLEDLQATMRDQYGLNATKRMFKARLKSWGVEKNVTGNMVQRLVAMLSEQICCILGPEKVRRQQLRTANTTLTLNVGRLDIVKIQKYIKRNSDGVKTIRKMLPVTDKSLDLIRCLTPEGGSGTRGHNRGDMKRARLSMSTARLLQILPSLKAPTDYAMAQPSAEMAQLFGVASPGPQSGPAQVLQWPGPTANQQFQQFQQQQTAHLSMPLLNTSPSSPVAPLAWGHLAATTATAAPTATAMSSPLEPMSSMQLPLQSLWLASHALQHQGQTMLGLGQGQSHDGSTVPMWQAPAPGNGLGAYNGGF</sequence>
<dbReference type="OrthoDB" id="5308957at2759"/>
<keyword evidence="4" id="KW-1185">Reference proteome</keyword>
<organism evidence="3 4">
    <name type="scientific">Coniella lustricola</name>
    <dbReference type="NCBI Taxonomy" id="2025994"/>
    <lineage>
        <taxon>Eukaryota</taxon>
        <taxon>Fungi</taxon>
        <taxon>Dikarya</taxon>
        <taxon>Ascomycota</taxon>
        <taxon>Pezizomycotina</taxon>
        <taxon>Sordariomycetes</taxon>
        <taxon>Sordariomycetidae</taxon>
        <taxon>Diaporthales</taxon>
        <taxon>Schizoparmaceae</taxon>
        <taxon>Coniella</taxon>
    </lineage>
</organism>
<dbReference type="AlphaFoldDB" id="A0A2T2ZZR6"/>
<dbReference type="InterPro" id="IPR025676">
    <property type="entry name" value="Clr5_dom"/>
</dbReference>
<feature type="domain" description="Clr5" evidence="2">
    <location>
        <begin position="179"/>
        <end position="224"/>
    </location>
</feature>
<dbReference type="STRING" id="2025994.A0A2T2ZZR6"/>
<protein>
    <recommendedName>
        <fullName evidence="2">Clr5 domain-containing protein</fullName>
    </recommendedName>
</protein>
<evidence type="ECO:0000259" key="2">
    <source>
        <dbReference type="Pfam" id="PF14420"/>
    </source>
</evidence>